<gene>
    <name evidence="2" type="ORF">IZ6_00620</name>
</gene>
<feature type="transmembrane region" description="Helical" evidence="1">
    <location>
        <begin position="305"/>
        <end position="324"/>
    </location>
</feature>
<feature type="transmembrane region" description="Helical" evidence="1">
    <location>
        <begin position="224"/>
        <end position="241"/>
    </location>
</feature>
<sequence length="348" mass="37031">MISEKAVTEALSRGIITRVQAESLKSIEAELAASRLDAPDEEKLRFITGFGDVFVAIGLVLFLSAIRYFGNLLAEPYAGGWIAVAAASWLLAEFFTRRRRMALPSILLLLAFCGAIFLATTSVIAPHTETSMFDPSTGIAFIAGGALTALGALLHYARFHVPITIAAGAAGLVAIFAGILFAVGDGSLVILLQPLLFLCGVAIFAAAMRFDMVDPLRQTRRTDIAFWLHLLAAPLIVHSVLSRMMSSDTLTSTTAFAILAVFIVLASVAVLVNRRAILVAGLSYTGFAFGTLIREAGFSSIAAPLTLLALGALVLLLSAGWNFLRSRILRAVPEGWRTKLPPDLSPAT</sequence>
<keyword evidence="3" id="KW-1185">Reference proteome</keyword>
<evidence type="ECO:0008006" key="4">
    <source>
        <dbReference type="Google" id="ProtNLM"/>
    </source>
</evidence>
<feature type="transmembrane region" description="Helical" evidence="1">
    <location>
        <begin position="107"/>
        <end position="125"/>
    </location>
</feature>
<dbReference type="Proteomes" id="UP000515317">
    <property type="component" value="Chromosome"/>
</dbReference>
<proteinExistence type="predicted"/>
<feature type="transmembrane region" description="Helical" evidence="1">
    <location>
        <begin position="137"/>
        <end position="156"/>
    </location>
</feature>
<dbReference type="KEGG" id="tso:IZ6_00620"/>
<feature type="transmembrane region" description="Helical" evidence="1">
    <location>
        <begin position="44"/>
        <end position="66"/>
    </location>
</feature>
<accession>A0A6S6QN32</accession>
<evidence type="ECO:0000313" key="2">
    <source>
        <dbReference type="EMBL" id="BCJ89327.1"/>
    </source>
</evidence>
<keyword evidence="1" id="KW-0812">Transmembrane</keyword>
<name>A0A6S6QN32_9HYPH</name>
<organism evidence="2 3">
    <name type="scientific">Terrihabitans soli</name>
    <dbReference type="NCBI Taxonomy" id="708113"/>
    <lineage>
        <taxon>Bacteria</taxon>
        <taxon>Pseudomonadati</taxon>
        <taxon>Pseudomonadota</taxon>
        <taxon>Alphaproteobacteria</taxon>
        <taxon>Hyphomicrobiales</taxon>
        <taxon>Terrihabitans</taxon>
    </lineage>
</organism>
<feature type="transmembrane region" description="Helical" evidence="1">
    <location>
        <begin position="78"/>
        <end position="95"/>
    </location>
</feature>
<reference evidence="2 3" key="1">
    <citation type="submission" date="2020-08" db="EMBL/GenBank/DDBJ databases">
        <title>Genome sequence of Rhizobiales bacterium strain IZ6.</title>
        <authorList>
            <person name="Nakai R."/>
            <person name="Naganuma T."/>
        </authorList>
    </citation>
    <scope>NUCLEOTIDE SEQUENCE [LARGE SCALE GENOMIC DNA]</scope>
    <source>
        <strain evidence="2 3">IZ6</strain>
    </source>
</reference>
<feature type="transmembrane region" description="Helical" evidence="1">
    <location>
        <begin position="190"/>
        <end position="212"/>
    </location>
</feature>
<feature type="transmembrane region" description="Helical" evidence="1">
    <location>
        <begin position="253"/>
        <end position="271"/>
    </location>
</feature>
<evidence type="ECO:0000313" key="3">
    <source>
        <dbReference type="Proteomes" id="UP000515317"/>
    </source>
</evidence>
<feature type="transmembrane region" description="Helical" evidence="1">
    <location>
        <begin position="276"/>
        <end position="293"/>
    </location>
</feature>
<evidence type="ECO:0000256" key="1">
    <source>
        <dbReference type="SAM" id="Phobius"/>
    </source>
</evidence>
<dbReference type="RefSeq" id="WP_222876050.1">
    <property type="nucleotide sequence ID" value="NZ_AP023361.1"/>
</dbReference>
<protein>
    <recommendedName>
        <fullName evidence="4">DUF2157 domain-containing protein</fullName>
    </recommendedName>
</protein>
<dbReference type="AlphaFoldDB" id="A0A6S6QN32"/>
<keyword evidence="1" id="KW-0472">Membrane</keyword>
<feature type="transmembrane region" description="Helical" evidence="1">
    <location>
        <begin position="163"/>
        <end position="184"/>
    </location>
</feature>
<keyword evidence="1" id="KW-1133">Transmembrane helix</keyword>
<dbReference type="EMBL" id="AP023361">
    <property type="protein sequence ID" value="BCJ89327.1"/>
    <property type="molecule type" value="Genomic_DNA"/>
</dbReference>